<evidence type="ECO:0000256" key="3">
    <source>
        <dbReference type="ARBA" id="ARBA00022525"/>
    </source>
</evidence>
<reference evidence="9 10" key="1">
    <citation type="submission" date="2015-07" db="EMBL/GenBank/DDBJ databases">
        <title>The genome of Eufriesea mexicana.</title>
        <authorList>
            <person name="Pan H."/>
            <person name="Kapheim K."/>
        </authorList>
    </citation>
    <scope>NUCLEOTIDE SEQUENCE [LARGE SCALE GENOMIC DNA]</scope>
    <source>
        <strain evidence="9">0111107269</strain>
        <tissue evidence="9">Whole body</tissue>
    </source>
</reference>
<comment type="subcellular location">
    <subcellularLocation>
        <location evidence="1">Secreted</location>
    </subcellularLocation>
</comment>
<dbReference type="CDD" id="cd19941">
    <property type="entry name" value="TIL"/>
    <property type="match status" value="1"/>
</dbReference>
<evidence type="ECO:0000256" key="6">
    <source>
        <dbReference type="ARBA" id="ARBA00023157"/>
    </source>
</evidence>
<keyword evidence="6" id="KW-1015">Disulfide bond</keyword>
<proteinExistence type="inferred from homology"/>
<organism evidence="9 10">
    <name type="scientific">Eufriesea mexicana</name>
    <dbReference type="NCBI Taxonomy" id="516756"/>
    <lineage>
        <taxon>Eukaryota</taxon>
        <taxon>Metazoa</taxon>
        <taxon>Ecdysozoa</taxon>
        <taxon>Arthropoda</taxon>
        <taxon>Hexapoda</taxon>
        <taxon>Insecta</taxon>
        <taxon>Pterygota</taxon>
        <taxon>Neoptera</taxon>
        <taxon>Endopterygota</taxon>
        <taxon>Hymenoptera</taxon>
        <taxon>Apocrita</taxon>
        <taxon>Aculeata</taxon>
        <taxon>Apoidea</taxon>
        <taxon>Anthophila</taxon>
        <taxon>Apidae</taxon>
        <taxon>Eufriesea</taxon>
    </lineage>
</organism>
<dbReference type="InterPro" id="IPR051368">
    <property type="entry name" value="SerProtInhib-TIL_Domain"/>
</dbReference>
<dbReference type="AlphaFoldDB" id="A0A310S8Q1"/>
<accession>A0A310S8Q1</accession>
<feature type="chain" id="PRO_5016267077" description="TIL domain-containing protein" evidence="7">
    <location>
        <begin position="22"/>
        <end position="91"/>
    </location>
</feature>
<dbReference type="PANTHER" id="PTHR23259">
    <property type="entry name" value="RIDDLE"/>
    <property type="match status" value="1"/>
</dbReference>
<name>A0A310S8Q1_9HYME</name>
<gene>
    <name evidence="9" type="ORF">WN48_05228</name>
</gene>
<protein>
    <recommendedName>
        <fullName evidence="8">TIL domain-containing protein</fullName>
    </recommendedName>
</protein>
<keyword evidence="4" id="KW-0646">Protease inhibitor</keyword>
<dbReference type="Pfam" id="PF01826">
    <property type="entry name" value="TIL"/>
    <property type="match status" value="1"/>
</dbReference>
<feature type="signal peptide" evidence="7">
    <location>
        <begin position="1"/>
        <end position="21"/>
    </location>
</feature>
<evidence type="ECO:0000313" key="9">
    <source>
        <dbReference type="EMBL" id="OAD54564.1"/>
    </source>
</evidence>
<evidence type="ECO:0000259" key="8">
    <source>
        <dbReference type="Pfam" id="PF01826"/>
    </source>
</evidence>
<dbReference type="Gene3D" id="2.10.25.10">
    <property type="entry name" value="Laminin"/>
    <property type="match status" value="1"/>
</dbReference>
<dbReference type="Proteomes" id="UP000250275">
    <property type="component" value="Unassembled WGS sequence"/>
</dbReference>
<keyword evidence="5" id="KW-0722">Serine protease inhibitor</keyword>
<dbReference type="InterPro" id="IPR036084">
    <property type="entry name" value="Ser_inhib-like_sf"/>
</dbReference>
<dbReference type="GO" id="GO:0004867">
    <property type="term" value="F:serine-type endopeptidase inhibitor activity"/>
    <property type="evidence" value="ECO:0007669"/>
    <property type="project" value="UniProtKB-KW"/>
</dbReference>
<dbReference type="PANTHER" id="PTHR23259:SF70">
    <property type="entry name" value="ACCESSORY GLAND PROTEIN ACP62F-RELATED"/>
    <property type="match status" value="1"/>
</dbReference>
<dbReference type="GO" id="GO:0005576">
    <property type="term" value="C:extracellular region"/>
    <property type="evidence" value="ECO:0007669"/>
    <property type="project" value="UniProtKB-SubCell"/>
</dbReference>
<sequence>MSPYMITCFILAIAAVPLVQSAENAPECPVNQIWSLCGRLCEPSCDDPKPNPLFCPRIACSNYTAACRCIKGTVRNANDECVPVDQCPKKE</sequence>
<evidence type="ECO:0000256" key="1">
    <source>
        <dbReference type="ARBA" id="ARBA00004613"/>
    </source>
</evidence>
<keyword evidence="3" id="KW-0964">Secreted</keyword>
<evidence type="ECO:0000256" key="5">
    <source>
        <dbReference type="ARBA" id="ARBA00022900"/>
    </source>
</evidence>
<dbReference type="InterPro" id="IPR002919">
    <property type="entry name" value="TIL_dom"/>
</dbReference>
<feature type="domain" description="TIL" evidence="8">
    <location>
        <begin position="28"/>
        <end position="87"/>
    </location>
</feature>
<keyword evidence="7" id="KW-0732">Signal</keyword>
<dbReference type="EMBL" id="KQ764252">
    <property type="protein sequence ID" value="OAD54564.1"/>
    <property type="molecule type" value="Genomic_DNA"/>
</dbReference>
<dbReference type="SUPFAM" id="SSF57567">
    <property type="entry name" value="Serine protease inhibitors"/>
    <property type="match status" value="1"/>
</dbReference>
<evidence type="ECO:0000256" key="4">
    <source>
        <dbReference type="ARBA" id="ARBA00022690"/>
    </source>
</evidence>
<evidence type="ECO:0000313" key="10">
    <source>
        <dbReference type="Proteomes" id="UP000250275"/>
    </source>
</evidence>
<evidence type="ECO:0000256" key="7">
    <source>
        <dbReference type="SAM" id="SignalP"/>
    </source>
</evidence>
<keyword evidence="10" id="KW-1185">Reference proteome</keyword>
<evidence type="ECO:0000256" key="2">
    <source>
        <dbReference type="ARBA" id="ARBA00007611"/>
    </source>
</evidence>
<comment type="similarity">
    <text evidence="2">Belongs to the serine protease inhibitor-like (TIL domain-containing) family.</text>
</comment>
<dbReference type="OrthoDB" id="6236007at2759"/>